<evidence type="ECO:0000313" key="3">
    <source>
        <dbReference type="Proteomes" id="UP000696931"/>
    </source>
</evidence>
<protein>
    <submittedName>
        <fullName evidence="2">Uncharacterized protein</fullName>
    </submittedName>
</protein>
<accession>A0A933SAR5</accession>
<feature type="transmembrane region" description="Helical" evidence="1">
    <location>
        <begin position="63"/>
        <end position="83"/>
    </location>
</feature>
<sequence>MSDRASSARRESPWRLARECAFGLCTAWLIVQNAVLLAVLVRWQPNALALAFESLQKALVLMLPLWLIPVAALAGLAIATTLTRGAVVRGAERWEMEHGRTR</sequence>
<gene>
    <name evidence="2" type="ORF">HZA61_02005</name>
</gene>
<evidence type="ECO:0000313" key="2">
    <source>
        <dbReference type="EMBL" id="MBI5168240.1"/>
    </source>
</evidence>
<organism evidence="2 3">
    <name type="scientific">Eiseniibacteriota bacterium</name>
    <dbReference type="NCBI Taxonomy" id="2212470"/>
    <lineage>
        <taxon>Bacteria</taxon>
        <taxon>Candidatus Eiseniibacteriota</taxon>
    </lineage>
</organism>
<dbReference type="Proteomes" id="UP000696931">
    <property type="component" value="Unassembled WGS sequence"/>
</dbReference>
<dbReference type="EMBL" id="JACRIW010000017">
    <property type="protein sequence ID" value="MBI5168240.1"/>
    <property type="molecule type" value="Genomic_DNA"/>
</dbReference>
<feature type="transmembrane region" description="Helical" evidence="1">
    <location>
        <begin position="21"/>
        <end position="43"/>
    </location>
</feature>
<reference evidence="2" key="1">
    <citation type="submission" date="2020-07" db="EMBL/GenBank/DDBJ databases">
        <title>Huge and variable diversity of episymbiotic CPR bacteria and DPANN archaea in groundwater ecosystems.</title>
        <authorList>
            <person name="He C.Y."/>
            <person name="Keren R."/>
            <person name="Whittaker M."/>
            <person name="Farag I.F."/>
            <person name="Doudna J."/>
            <person name="Cate J.H.D."/>
            <person name="Banfield J.F."/>
        </authorList>
    </citation>
    <scope>NUCLEOTIDE SEQUENCE</scope>
    <source>
        <strain evidence="2">NC_groundwater_1813_Pr3_B-0.1um_71_17</strain>
    </source>
</reference>
<evidence type="ECO:0000256" key="1">
    <source>
        <dbReference type="SAM" id="Phobius"/>
    </source>
</evidence>
<name>A0A933SAR5_UNCEI</name>
<dbReference type="AlphaFoldDB" id="A0A933SAR5"/>
<keyword evidence="1" id="KW-0472">Membrane</keyword>
<proteinExistence type="predicted"/>
<comment type="caution">
    <text evidence="2">The sequence shown here is derived from an EMBL/GenBank/DDBJ whole genome shotgun (WGS) entry which is preliminary data.</text>
</comment>
<keyword evidence="1" id="KW-1133">Transmembrane helix</keyword>
<keyword evidence="1" id="KW-0812">Transmembrane</keyword>